<evidence type="ECO:0000313" key="2">
    <source>
        <dbReference type="Proteomes" id="UP001303473"/>
    </source>
</evidence>
<organism evidence="1 2">
    <name type="scientific">Diplogelasinospora grovesii</name>
    <dbReference type="NCBI Taxonomy" id="303347"/>
    <lineage>
        <taxon>Eukaryota</taxon>
        <taxon>Fungi</taxon>
        <taxon>Dikarya</taxon>
        <taxon>Ascomycota</taxon>
        <taxon>Pezizomycotina</taxon>
        <taxon>Sordariomycetes</taxon>
        <taxon>Sordariomycetidae</taxon>
        <taxon>Sordariales</taxon>
        <taxon>Diplogelasinosporaceae</taxon>
        <taxon>Diplogelasinospora</taxon>
    </lineage>
</organism>
<evidence type="ECO:0000313" key="1">
    <source>
        <dbReference type="EMBL" id="KAK3942694.1"/>
    </source>
</evidence>
<reference evidence="2" key="1">
    <citation type="journal article" date="2023" name="Mol. Phylogenet. Evol.">
        <title>Genome-scale phylogeny and comparative genomics of the fungal order Sordariales.</title>
        <authorList>
            <person name="Hensen N."/>
            <person name="Bonometti L."/>
            <person name="Westerberg I."/>
            <person name="Brannstrom I.O."/>
            <person name="Guillou S."/>
            <person name="Cros-Aarteil S."/>
            <person name="Calhoun S."/>
            <person name="Haridas S."/>
            <person name="Kuo A."/>
            <person name="Mondo S."/>
            <person name="Pangilinan J."/>
            <person name="Riley R."/>
            <person name="LaButti K."/>
            <person name="Andreopoulos B."/>
            <person name="Lipzen A."/>
            <person name="Chen C."/>
            <person name="Yan M."/>
            <person name="Daum C."/>
            <person name="Ng V."/>
            <person name="Clum A."/>
            <person name="Steindorff A."/>
            <person name="Ohm R.A."/>
            <person name="Martin F."/>
            <person name="Silar P."/>
            <person name="Natvig D.O."/>
            <person name="Lalanne C."/>
            <person name="Gautier V."/>
            <person name="Ament-Velasquez S.L."/>
            <person name="Kruys A."/>
            <person name="Hutchinson M.I."/>
            <person name="Powell A.J."/>
            <person name="Barry K."/>
            <person name="Miller A.N."/>
            <person name="Grigoriev I.V."/>
            <person name="Debuchy R."/>
            <person name="Gladieux P."/>
            <person name="Hiltunen Thoren M."/>
            <person name="Johannesson H."/>
        </authorList>
    </citation>
    <scope>NUCLEOTIDE SEQUENCE [LARGE SCALE GENOMIC DNA]</scope>
    <source>
        <strain evidence="2">CBS 340.73</strain>
    </source>
</reference>
<keyword evidence="2" id="KW-1185">Reference proteome</keyword>
<dbReference type="EMBL" id="MU853771">
    <property type="protein sequence ID" value="KAK3942694.1"/>
    <property type="molecule type" value="Genomic_DNA"/>
</dbReference>
<accession>A0AAN6S6X0</accession>
<comment type="caution">
    <text evidence="1">The sequence shown here is derived from an EMBL/GenBank/DDBJ whole genome shotgun (WGS) entry which is preliminary data.</text>
</comment>
<dbReference type="AlphaFoldDB" id="A0AAN6S6X0"/>
<evidence type="ECO:0008006" key="3">
    <source>
        <dbReference type="Google" id="ProtNLM"/>
    </source>
</evidence>
<proteinExistence type="predicted"/>
<sequence>MWWTSGGCSGGTDLYMIFHWLKNARDGNKKRVKKVIEVMVEDFGNKDSRPHSDEAIFHCLGRLGVEIWNWMRLDISSQLIEQTSEHVREVHLYRSGLGSVLRGWSDSDVQNYGLSILRSIRYYHQQTFLSRDRGLESIPRMHAYFEASKTRLQHQAEQVHHPPIEAILKDDRIVPTPVELATEQSEAFKGREKGQDGRNGSRAWMPLQISLAYSMIRQVHVPARCDPSSQRAPRCEKRSHPPILCEPDTTTESNQTLPYYEGPNFIFCIGAATKEGHCWSRKIAGADTSCDQSFFLPGEHLGVPPHRGEPPKNKKHHPDDVPARWDTYSGSSLSCALATGLAAMILHCTQLGKARASSHDWHWLRTHEGMKRAMENIGITATRWLPVRKFFGNENLAKPFGVDAKKEQLKRLVVDKLLVH</sequence>
<dbReference type="Proteomes" id="UP001303473">
    <property type="component" value="Unassembled WGS sequence"/>
</dbReference>
<gene>
    <name evidence="1" type="ORF">QBC46DRAFT_352034</name>
</gene>
<name>A0AAN6S6X0_9PEZI</name>
<protein>
    <recommendedName>
        <fullName evidence="3">Peptidase S8/S53 domain-containing protein</fullName>
    </recommendedName>
</protein>